<comment type="subcellular location">
    <subcellularLocation>
        <location evidence="1">Cell membrane</location>
        <topology evidence="1">Multi-pass membrane protein</topology>
    </subcellularLocation>
</comment>
<organism evidence="8 9">
    <name type="scientific">Halorubrum glutamatedens</name>
    <dbReference type="NCBI Taxonomy" id="2707018"/>
    <lineage>
        <taxon>Archaea</taxon>
        <taxon>Methanobacteriati</taxon>
        <taxon>Methanobacteriota</taxon>
        <taxon>Stenosarchaea group</taxon>
        <taxon>Halobacteria</taxon>
        <taxon>Halobacteriales</taxon>
        <taxon>Haloferacaceae</taxon>
        <taxon>Halorubrum</taxon>
    </lineage>
</organism>
<dbReference type="GO" id="GO:0005886">
    <property type="term" value="C:plasma membrane"/>
    <property type="evidence" value="ECO:0007669"/>
    <property type="project" value="UniProtKB-SubCell"/>
</dbReference>
<feature type="transmembrane region" description="Helical" evidence="6">
    <location>
        <begin position="82"/>
        <end position="102"/>
    </location>
</feature>
<dbReference type="EMBL" id="JBHSKV010000014">
    <property type="protein sequence ID" value="MFC5135217.1"/>
    <property type="molecule type" value="Genomic_DNA"/>
</dbReference>
<keyword evidence="5 6" id="KW-0472">Membrane</keyword>
<feature type="transmembrane region" description="Helical" evidence="6">
    <location>
        <begin position="12"/>
        <end position="34"/>
    </location>
</feature>
<keyword evidence="9" id="KW-1185">Reference proteome</keyword>
<evidence type="ECO:0000313" key="9">
    <source>
        <dbReference type="Proteomes" id="UP001596145"/>
    </source>
</evidence>
<reference evidence="8 9" key="1">
    <citation type="journal article" date="2019" name="Int. J. Syst. Evol. Microbiol.">
        <title>The Global Catalogue of Microorganisms (GCM) 10K type strain sequencing project: providing services to taxonomists for standard genome sequencing and annotation.</title>
        <authorList>
            <consortium name="The Broad Institute Genomics Platform"/>
            <consortium name="The Broad Institute Genome Sequencing Center for Infectious Disease"/>
            <person name="Wu L."/>
            <person name="Ma J."/>
        </authorList>
    </citation>
    <scope>NUCLEOTIDE SEQUENCE [LARGE SCALE GENOMIC DNA]</scope>
    <source>
        <strain evidence="8 9">CGMCC 1.16026</strain>
    </source>
</reference>
<dbReference type="PANTHER" id="PTHR43124">
    <property type="entry name" value="PURINE EFFLUX PUMP PBUE"/>
    <property type="match status" value="1"/>
</dbReference>
<evidence type="ECO:0000259" key="7">
    <source>
        <dbReference type="PROSITE" id="PS50850"/>
    </source>
</evidence>
<gene>
    <name evidence="8" type="ORF">ACFPJA_10875</name>
</gene>
<feature type="domain" description="Major facilitator superfamily (MFS) profile" evidence="7">
    <location>
        <begin position="15"/>
        <end position="438"/>
    </location>
</feature>
<evidence type="ECO:0000256" key="4">
    <source>
        <dbReference type="ARBA" id="ARBA00022989"/>
    </source>
</evidence>
<dbReference type="Proteomes" id="UP001596145">
    <property type="component" value="Unassembled WGS sequence"/>
</dbReference>
<dbReference type="RefSeq" id="WP_238987681.1">
    <property type="nucleotide sequence ID" value="NZ_JBHSKV010000014.1"/>
</dbReference>
<evidence type="ECO:0000256" key="6">
    <source>
        <dbReference type="SAM" id="Phobius"/>
    </source>
</evidence>
<proteinExistence type="predicted"/>
<dbReference type="InterPro" id="IPR050189">
    <property type="entry name" value="MFS_Efflux_Transporters"/>
</dbReference>
<dbReference type="Pfam" id="PF07690">
    <property type="entry name" value="MFS_1"/>
    <property type="match status" value="1"/>
</dbReference>
<evidence type="ECO:0000256" key="1">
    <source>
        <dbReference type="ARBA" id="ARBA00004651"/>
    </source>
</evidence>
<dbReference type="InterPro" id="IPR011701">
    <property type="entry name" value="MFS"/>
</dbReference>
<dbReference type="InterPro" id="IPR036259">
    <property type="entry name" value="MFS_trans_sf"/>
</dbReference>
<feature type="transmembrane region" description="Helical" evidence="6">
    <location>
        <begin position="249"/>
        <end position="280"/>
    </location>
</feature>
<evidence type="ECO:0000256" key="5">
    <source>
        <dbReference type="ARBA" id="ARBA00023136"/>
    </source>
</evidence>
<feature type="transmembrane region" description="Helical" evidence="6">
    <location>
        <begin position="40"/>
        <end position="61"/>
    </location>
</feature>
<sequence length="460" mass="46374">MIRPPSIGLSRFPTVLLAVIASTFFVGFGGGVVFPILPNLGAVLGISAFMVGVILSANRWVRLVANAPAGALVDRYGTRKPFVLGLLIEGIATLGYVVAIALPPAESLRSALAGLPAGSIGPVAVGPTEWFAVLEFVVAPEAWFLLARVLWGIGSAAVFATAYTIAADVSDSGSRGTNMGVVRGGITMGFPAGLVLGGVVSSLAGNVAAFVVAAAFALLASVVAHRLVPETHVTTAGEKQSVKPWDVDTSTPAVTVGLVNFGLMFAYIGALFATLVLFLGETDISLLGLDPQGTSGLFMAGTVVSAAVFMFAGGRVSDSRESRTPILLGFLVVSFVGFLLLARAGSTLELGVACVAIGAGQGGTSGPMMALLADLTPDDRMGRASGTNNVLGDVGGGLGPMVSLPLVETVGFTPVYAACAAVPLAAGIALLVGVRRETGTFVPGRDAGESARGEAASTEA</sequence>
<feature type="transmembrane region" description="Helical" evidence="6">
    <location>
        <begin position="292"/>
        <end position="312"/>
    </location>
</feature>
<accession>A0ABD5QSP3</accession>
<keyword evidence="4 6" id="KW-1133">Transmembrane helix</keyword>
<feature type="transmembrane region" description="Helical" evidence="6">
    <location>
        <begin position="415"/>
        <end position="434"/>
    </location>
</feature>
<dbReference type="SUPFAM" id="SSF103473">
    <property type="entry name" value="MFS general substrate transporter"/>
    <property type="match status" value="1"/>
</dbReference>
<keyword evidence="2" id="KW-1003">Cell membrane</keyword>
<evidence type="ECO:0000256" key="3">
    <source>
        <dbReference type="ARBA" id="ARBA00022692"/>
    </source>
</evidence>
<dbReference type="AlphaFoldDB" id="A0ABD5QSP3"/>
<feature type="transmembrane region" description="Helical" evidence="6">
    <location>
        <begin position="181"/>
        <end position="201"/>
    </location>
</feature>
<name>A0ABD5QSP3_9EURY</name>
<evidence type="ECO:0000313" key="8">
    <source>
        <dbReference type="EMBL" id="MFC5135217.1"/>
    </source>
</evidence>
<dbReference type="Gene3D" id="1.20.1250.20">
    <property type="entry name" value="MFS general substrate transporter like domains"/>
    <property type="match status" value="1"/>
</dbReference>
<keyword evidence="3 6" id="KW-0812">Transmembrane</keyword>
<dbReference type="PROSITE" id="PS50850">
    <property type="entry name" value="MFS"/>
    <property type="match status" value="1"/>
</dbReference>
<dbReference type="PANTHER" id="PTHR43124:SF3">
    <property type="entry name" value="CHLORAMPHENICOL EFFLUX PUMP RV0191"/>
    <property type="match status" value="1"/>
</dbReference>
<dbReference type="InterPro" id="IPR020846">
    <property type="entry name" value="MFS_dom"/>
</dbReference>
<feature type="transmembrane region" description="Helical" evidence="6">
    <location>
        <begin position="207"/>
        <end position="228"/>
    </location>
</feature>
<comment type="caution">
    <text evidence="8">The sequence shown here is derived from an EMBL/GenBank/DDBJ whole genome shotgun (WGS) entry which is preliminary data.</text>
</comment>
<feature type="transmembrane region" description="Helical" evidence="6">
    <location>
        <begin position="149"/>
        <end position="169"/>
    </location>
</feature>
<feature type="transmembrane region" description="Helical" evidence="6">
    <location>
        <begin position="324"/>
        <end position="342"/>
    </location>
</feature>
<protein>
    <submittedName>
        <fullName evidence="8">MFS transporter</fullName>
    </submittedName>
</protein>
<evidence type="ECO:0000256" key="2">
    <source>
        <dbReference type="ARBA" id="ARBA00022475"/>
    </source>
</evidence>